<evidence type="ECO:0000313" key="5">
    <source>
        <dbReference type="EnsemblPlants" id="KRH08222"/>
    </source>
</evidence>
<dbReference type="PANTHER" id="PTHR11017">
    <property type="entry name" value="LEUCINE-RICH REPEAT-CONTAINING PROTEIN"/>
    <property type="match status" value="1"/>
</dbReference>
<dbReference type="Gene3D" id="3.40.50.10140">
    <property type="entry name" value="Toll/interleukin-1 receptor homology (TIR) domain"/>
    <property type="match status" value="1"/>
</dbReference>
<dbReference type="Pfam" id="PF00931">
    <property type="entry name" value="NB-ARC"/>
    <property type="match status" value="1"/>
</dbReference>
<dbReference type="ExpressionAtlas" id="A0A0R0FQD6">
    <property type="expression patterns" value="baseline and differential"/>
</dbReference>
<dbReference type="GO" id="GO:0043531">
    <property type="term" value="F:ADP binding"/>
    <property type="evidence" value="ECO:0007669"/>
    <property type="project" value="InterPro"/>
</dbReference>
<reference evidence="4 5" key="1">
    <citation type="journal article" date="2010" name="Nature">
        <title>Genome sequence of the palaeopolyploid soybean.</title>
        <authorList>
            <person name="Schmutz J."/>
            <person name="Cannon S.B."/>
            <person name="Schlueter J."/>
            <person name="Ma J."/>
            <person name="Mitros T."/>
            <person name="Nelson W."/>
            <person name="Hyten D.L."/>
            <person name="Song Q."/>
            <person name="Thelen J.J."/>
            <person name="Cheng J."/>
            <person name="Xu D."/>
            <person name="Hellsten U."/>
            <person name="May G.D."/>
            <person name="Yu Y."/>
            <person name="Sakurai T."/>
            <person name="Umezawa T."/>
            <person name="Bhattacharyya M.K."/>
            <person name="Sandhu D."/>
            <person name="Valliyodan B."/>
            <person name="Lindquist E."/>
            <person name="Peto M."/>
            <person name="Grant D."/>
            <person name="Shu S."/>
            <person name="Goodstein D."/>
            <person name="Barry K."/>
            <person name="Futrell-Griggs M."/>
            <person name="Abernathy B."/>
            <person name="Du J."/>
            <person name="Tian Z."/>
            <person name="Zhu L."/>
            <person name="Gill N."/>
            <person name="Joshi T."/>
            <person name="Libault M."/>
            <person name="Sethuraman A."/>
            <person name="Zhang X.-C."/>
            <person name="Shinozaki K."/>
            <person name="Nguyen H.T."/>
            <person name="Wing R.A."/>
            <person name="Cregan P."/>
            <person name="Specht J."/>
            <person name="Grimwood J."/>
            <person name="Rokhsar D."/>
            <person name="Stacey G."/>
            <person name="Shoemaker R.C."/>
            <person name="Jackson S.A."/>
        </authorList>
    </citation>
    <scope>NUCLEOTIDE SEQUENCE</scope>
    <source>
        <strain evidence="5">cv. Williams 82</strain>
        <tissue evidence="4">Callus</tissue>
    </source>
</reference>
<dbReference type="Gramene" id="KRH08222">
    <property type="protein sequence ID" value="KRH08222"/>
    <property type="gene ID" value="GLYMA_16G136900"/>
</dbReference>
<dbReference type="EMBL" id="CM000849">
    <property type="protein sequence ID" value="KRH08222.1"/>
    <property type="molecule type" value="Genomic_DNA"/>
</dbReference>
<dbReference type="InterPro" id="IPR027417">
    <property type="entry name" value="P-loop_NTPase"/>
</dbReference>
<dbReference type="Pfam" id="PF01582">
    <property type="entry name" value="TIR"/>
    <property type="match status" value="1"/>
</dbReference>
<dbReference type="SUPFAM" id="SSF52058">
    <property type="entry name" value="L domain-like"/>
    <property type="match status" value="1"/>
</dbReference>
<dbReference type="SMR" id="A0A0R0FQD6"/>
<dbReference type="InterPro" id="IPR002182">
    <property type="entry name" value="NB-ARC"/>
</dbReference>
<dbReference type="Gene3D" id="3.40.50.300">
    <property type="entry name" value="P-loop containing nucleotide triphosphate hydrolases"/>
    <property type="match status" value="1"/>
</dbReference>
<dbReference type="PRINTS" id="PR00364">
    <property type="entry name" value="DISEASERSIST"/>
</dbReference>
<dbReference type="GO" id="GO:0006952">
    <property type="term" value="P:defense response"/>
    <property type="evidence" value="ECO:0007669"/>
    <property type="project" value="UniProtKB-KW"/>
</dbReference>
<dbReference type="InterPro" id="IPR032675">
    <property type="entry name" value="LRR_dom_sf"/>
</dbReference>
<keyword evidence="2" id="KW-0520">NAD</keyword>
<dbReference type="PANTHER" id="PTHR11017:SF431">
    <property type="entry name" value="ADP-RIBOSYL CYCLASE_CYCLIC ADP-RIBOSE HYDROLASE"/>
    <property type="match status" value="1"/>
</dbReference>
<dbReference type="GO" id="GO:0007165">
    <property type="term" value="P:signal transduction"/>
    <property type="evidence" value="ECO:0007669"/>
    <property type="project" value="InterPro"/>
</dbReference>
<dbReference type="SMART" id="SM00255">
    <property type="entry name" value="TIR"/>
    <property type="match status" value="1"/>
</dbReference>
<dbReference type="InterPro" id="IPR035897">
    <property type="entry name" value="Toll_tir_struct_dom_sf"/>
</dbReference>
<dbReference type="PaxDb" id="3847-GLYMA16G25084.2"/>
<gene>
    <name evidence="4" type="ORF">GLYMA_16G136900</name>
</gene>
<dbReference type="SUPFAM" id="SSF52540">
    <property type="entry name" value="P-loop containing nucleoside triphosphate hydrolases"/>
    <property type="match status" value="1"/>
</dbReference>
<evidence type="ECO:0000313" key="6">
    <source>
        <dbReference type="Proteomes" id="UP000008827"/>
    </source>
</evidence>
<evidence type="ECO:0000259" key="3">
    <source>
        <dbReference type="PROSITE" id="PS50104"/>
    </source>
</evidence>
<dbReference type="AlphaFoldDB" id="A0A0R0FQD6"/>
<dbReference type="EnsemblPlants" id="KRH08222">
    <property type="protein sequence ID" value="KRH08222"/>
    <property type="gene ID" value="GLYMA_16G136900"/>
</dbReference>
<reference evidence="5" key="2">
    <citation type="submission" date="2018-02" db="UniProtKB">
        <authorList>
            <consortium name="EnsemblPlants"/>
        </authorList>
    </citation>
    <scope>IDENTIFICATION</scope>
    <source>
        <strain evidence="5">Williams 82</strain>
    </source>
</reference>
<proteinExistence type="predicted"/>
<dbReference type="PROSITE" id="PS50104">
    <property type="entry name" value="TIR"/>
    <property type="match status" value="1"/>
</dbReference>
<dbReference type="Gene3D" id="3.80.10.10">
    <property type="entry name" value="Ribonuclease Inhibitor"/>
    <property type="match status" value="2"/>
</dbReference>
<dbReference type="Gene3D" id="1.10.8.430">
    <property type="entry name" value="Helical domain of apoptotic protease-activating factors"/>
    <property type="match status" value="1"/>
</dbReference>
<evidence type="ECO:0000313" key="4">
    <source>
        <dbReference type="EMBL" id="KRH08222.1"/>
    </source>
</evidence>
<evidence type="ECO:0000256" key="2">
    <source>
        <dbReference type="ARBA" id="ARBA00023027"/>
    </source>
</evidence>
<protein>
    <recommendedName>
        <fullName evidence="3">TIR domain-containing protein</fullName>
    </recommendedName>
</protein>
<keyword evidence="1" id="KW-0611">Plant defense</keyword>
<dbReference type="InterPro" id="IPR036390">
    <property type="entry name" value="WH_DNA-bd_sf"/>
</dbReference>
<sequence>MALRSFSYDMFLSFRGEDTRYGFTGNLYKVLQERGIHTFIDDEELQEGDQITTALEEAIEKSKIFIIVLSENYASSSFCLNELTHILNFTKENNDVLVLPVFYKVDPSDVRHHRGSFGEALANHEKNLNSNNMEKLQIWKKALHQVSNISGYHFQDDGNKYEYKFIKEIVESVSNKFNRDHLYVSDVLVGLGSLIASGLGKTTLVVTVYNFIAGHFEASCFLGNAKRTSNTIDGLEKLQNNLLSKMVGEIKFTNWREGITIIKRKLKQKKILLILDDVDKHKQLQAITDSPDWFGRGSRVIITTRDENLLVLHNVKITYKVREFNKIHALLLLTHKAFELEKEVDPRYCYFLNRAVTYASDLPLALEIIGSNLFGKSIEESESALNGFERIPDNNIYEILKVSYDALNEDEKSIFLDIACPRYSLCSLWVLVVTLHDLIEDMDKEIVRRESATEPAEQSRLWSREDIKKVLQENKALIITSCLLIYFFFYFLLTLQRLVNLTSLILDECDSLTEISDVSCLSNLEILSFRERRNLFRIHHSVGLLEKLKILDAEGCPELKSFPPLKLTSLESLDLSYCSNLESFPEILGKMENITRLHLIGFSIRKLPPSFRNLTRLKVLYVGTETTPLMDFDVATLISNICMMSELFEIAANSLQWRLWPDDACLQWRLWPDDFLKLTSLLNSSIEFLCHGDLSDELLRLFLSCFVNVINLELKGSKLTVIPECIKECRFLSTPKLNGCDRLQEIRGIPPNLKRFSAIACPDLTSSSISMLLNQELHEAGDTYFSLPIVKIPEWFECQSREPSIFFWFRNEFPAITVCIVDVIINKKHKHKQREIFDSVILILILLEREKFVVQRLGLGKKQRLVGSEVVETQFVEQQQHMGFFLTRVELGTITCNVSLLRQSIIG</sequence>
<feature type="domain" description="TIR" evidence="3">
    <location>
        <begin position="6"/>
        <end position="177"/>
    </location>
</feature>
<accession>A0A0R0FQD6</accession>
<dbReference type="InParanoid" id="A0A0R0FQD6"/>
<organism evidence="4">
    <name type="scientific">Glycine max</name>
    <name type="common">Soybean</name>
    <name type="synonym">Glycine hispida</name>
    <dbReference type="NCBI Taxonomy" id="3847"/>
    <lineage>
        <taxon>Eukaryota</taxon>
        <taxon>Viridiplantae</taxon>
        <taxon>Streptophyta</taxon>
        <taxon>Embryophyta</taxon>
        <taxon>Tracheophyta</taxon>
        <taxon>Spermatophyta</taxon>
        <taxon>Magnoliopsida</taxon>
        <taxon>eudicotyledons</taxon>
        <taxon>Gunneridae</taxon>
        <taxon>Pentapetalae</taxon>
        <taxon>rosids</taxon>
        <taxon>fabids</taxon>
        <taxon>Fabales</taxon>
        <taxon>Fabaceae</taxon>
        <taxon>Papilionoideae</taxon>
        <taxon>50 kb inversion clade</taxon>
        <taxon>NPAAA clade</taxon>
        <taxon>indigoferoid/millettioid clade</taxon>
        <taxon>Phaseoleae</taxon>
        <taxon>Glycine</taxon>
        <taxon>Glycine subgen. Soja</taxon>
    </lineage>
</organism>
<dbReference type="SUPFAM" id="SSF52200">
    <property type="entry name" value="Toll/Interleukin receptor TIR domain"/>
    <property type="match status" value="1"/>
</dbReference>
<dbReference type="SUPFAM" id="SSF46785">
    <property type="entry name" value="Winged helix' DNA-binding domain"/>
    <property type="match status" value="1"/>
</dbReference>
<keyword evidence="6" id="KW-1185">Reference proteome</keyword>
<dbReference type="InterPro" id="IPR042197">
    <property type="entry name" value="Apaf_helical"/>
</dbReference>
<dbReference type="InterPro" id="IPR000157">
    <property type="entry name" value="TIR_dom"/>
</dbReference>
<evidence type="ECO:0000256" key="1">
    <source>
        <dbReference type="ARBA" id="ARBA00022821"/>
    </source>
</evidence>
<reference evidence="4" key="3">
    <citation type="submission" date="2018-07" db="EMBL/GenBank/DDBJ databases">
        <title>WGS assembly of Glycine max.</title>
        <authorList>
            <person name="Schmutz J."/>
            <person name="Cannon S."/>
            <person name="Schlueter J."/>
            <person name="Ma J."/>
            <person name="Mitros T."/>
            <person name="Nelson W."/>
            <person name="Hyten D."/>
            <person name="Song Q."/>
            <person name="Thelen J."/>
            <person name="Cheng J."/>
            <person name="Xu D."/>
            <person name="Hellsten U."/>
            <person name="May G."/>
            <person name="Yu Y."/>
            <person name="Sakurai T."/>
            <person name="Umezawa T."/>
            <person name="Bhattacharyya M."/>
            <person name="Sandhu D."/>
            <person name="Valliyodan B."/>
            <person name="Lindquist E."/>
            <person name="Peto M."/>
            <person name="Grant D."/>
            <person name="Shu S."/>
            <person name="Goodstein D."/>
            <person name="Barry K."/>
            <person name="Futrell-Griggs M."/>
            <person name="Abernathy B."/>
            <person name="Du J."/>
            <person name="Tian Z."/>
            <person name="Zhu L."/>
            <person name="Gill N."/>
            <person name="Joshi T."/>
            <person name="Libault M."/>
            <person name="Sethuraman A."/>
            <person name="Zhang X."/>
            <person name="Shinozaki K."/>
            <person name="Nguyen H."/>
            <person name="Wing R."/>
            <person name="Cregan P."/>
            <person name="Specht J."/>
            <person name="Grimwood J."/>
            <person name="Rokhsar D."/>
            <person name="Stacey G."/>
            <person name="Shoemaker R."/>
            <person name="Jackson S."/>
        </authorList>
    </citation>
    <scope>NUCLEOTIDE SEQUENCE</scope>
    <source>
        <tissue evidence="4">Callus</tissue>
    </source>
</reference>
<dbReference type="Proteomes" id="UP000008827">
    <property type="component" value="Chromosome 16"/>
</dbReference>
<dbReference type="InterPro" id="IPR044974">
    <property type="entry name" value="Disease_R_plants"/>
</dbReference>
<name>A0A0R0FQD6_SOYBN</name>
<dbReference type="FunFam" id="3.40.50.10140:FF:000007">
    <property type="entry name" value="Disease resistance protein (TIR-NBS-LRR class)"/>
    <property type="match status" value="1"/>
</dbReference>